<dbReference type="Proteomes" id="UP001223420">
    <property type="component" value="Unassembled WGS sequence"/>
</dbReference>
<evidence type="ECO:0000259" key="1">
    <source>
        <dbReference type="PROSITE" id="PS50994"/>
    </source>
</evidence>
<dbReference type="PROSITE" id="PS50994">
    <property type="entry name" value="INTEGRASE"/>
    <property type="match status" value="1"/>
</dbReference>
<name>A0AAJ1TSY3_9HYPH</name>
<reference evidence="2" key="1">
    <citation type="submission" date="2023-07" db="EMBL/GenBank/DDBJ databases">
        <title>Genomic Encyclopedia of Type Strains, Phase IV (KMG-IV): sequencing the most valuable type-strain genomes for metagenomic binning, comparative biology and taxonomic classification.</title>
        <authorList>
            <person name="Goeker M."/>
        </authorList>
    </citation>
    <scope>NUCLEOTIDE SEQUENCE</scope>
    <source>
        <strain evidence="2">DSM 19569</strain>
    </source>
</reference>
<sequence>MMIAIHTQARNIPAVRAEIARSHDSSGVLAKRYGVSTGFRLDALTFVVSHFPSHLNRDASYRILRVESLNRLPPAEQARKPHGTFQDYQVGFINVNVKHLLKLRDRDGTTCQRDRYVAIDRAFRYVHLAVKDDETIVFASAFLADALGALPFRVTHRCSCFTADAFEAACEQHGVQHRMTRPYTPKTNGMVKRSNGCVQREVLGITLYSHSHLEIVLRGFNAV</sequence>
<dbReference type="InterPro" id="IPR012337">
    <property type="entry name" value="RNaseH-like_sf"/>
</dbReference>
<evidence type="ECO:0000313" key="3">
    <source>
        <dbReference type="Proteomes" id="UP001223420"/>
    </source>
</evidence>
<dbReference type="InterPro" id="IPR001584">
    <property type="entry name" value="Integrase_cat-core"/>
</dbReference>
<dbReference type="GO" id="GO:0015074">
    <property type="term" value="P:DNA integration"/>
    <property type="evidence" value="ECO:0007669"/>
    <property type="project" value="InterPro"/>
</dbReference>
<evidence type="ECO:0000313" key="2">
    <source>
        <dbReference type="EMBL" id="MDQ0546571.1"/>
    </source>
</evidence>
<gene>
    <name evidence="2" type="ORF">QO001_005523</name>
</gene>
<dbReference type="SUPFAM" id="SSF53098">
    <property type="entry name" value="Ribonuclease H-like"/>
    <property type="match status" value="1"/>
</dbReference>
<dbReference type="RefSeq" id="WP_328505092.1">
    <property type="nucleotide sequence ID" value="NZ_JAJALK010000016.1"/>
</dbReference>
<dbReference type="Gene3D" id="3.30.420.10">
    <property type="entry name" value="Ribonuclease H-like superfamily/Ribonuclease H"/>
    <property type="match status" value="1"/>
</dbReference>
<accession>A0AAJ1TSY3</accession>
<proteinExistence type="predicted"/>
<organism evidence="2 3">
    <name type="scientific">Methylobacterium brachiatum</name>
    <dbReference type="NCBI Taxonomy" id="269660"/>
    <lineage>
        <taxon>Bacteria</taxon>
        <taxon>Pseudomonadati</taxon>
        <taxon>Pseudomonadota</taxon>
        <taxon>Alphaproteobacteria</taxon>
        <taxon>Hyphomicrobiales</taxon>
        <taxon>Methylobacteriaceae</taxon>
        <taxon>Methylobacterium</taxon>
    </lineage>
</organism>
<dbReference type="GO" id="GO:0003676">
    <property type="term" value="F:nucleic acid binding"/>
    <property type="evidence" value="ECO:0007669"/>
    <property type="project" value="InterPro"/>
</dbReference>
<comment type="caution">
    <text evidence="2">The sequence shown here is derived from an EMBL/GenBank/DDBJ whole genome shotgun (WGS) entry which is preliminary data.</text>
</comment>
<dbReference type="InterPro" id="IPR036397">
    <property type="entry name" value="RNaseH_sf"/>
</dbReference>
<protein>
    <submittedName>
        <fullName evidence="2">Transposase InsO family protein</fullName>
    </submittedName>
</protein>
<dbReference type="EMBL" id="JAUSWL010000015">
    <property type="protein sequence ID" value="MDQ0546571.1"/>
    <property type="molecule type" value="Genomic_DNA"/>
</dbReference>
<dbReference type="AlphaFoldDB" id="A0AAJ1TSY3"/>
<feature type="domain" description="Integrase catalytic" evidence="1">
    <location>
        <begin position="77"/>
        <end position="223"/>
    </location>
</feature>